<dbReference type="PANTHER" id="PTHR39648">
    <property type="entry name" value="6-HYDROXYMETHYL-7,8-DIHYDROPTERIN PYROPHOSPHOKINASE"/>
    <property type="match status" value="1"/>
</dbReference>
<accession>X0T4R3</accession>
<dbReference type="PANTHER" id="PTHR39648:SF1">
    <property type="entry name" value="6-HYDROXYMETHYL-7,8-DIHYDROPTERIN PYROPHOSPHOKINASE"/>
    <property type="match status" value="1"/>
</dbReference>
<feature type="domain" description="6-hydroxymethylpterin diphosphokinase MptE-like" evidence="5">
    <location>
        <begin position="54"/>
        <end position="216"/>
    </location>
</feature>
<keyword evidence="2" id="KW-0547">Nucleotide-binding</keyword>
<dbReference type="EMBL" id="BARS01006035">
    <property type="protein sequence ID" value="GAF82346.1"/>
    <property type="molecule type" value="Genomic_DNA"/>
</dbReference>
<dbReference type="GO" id="GO:0016301">
    <property type="term" value="F:kinase activity"/>
    <property type="evidence" value="ECO:0007669"/>
    <property type="project" value="UniProtKB-KW"/>
</dbReference>
<comment type="caution">
    <text evidence="6">The sequence shown here is derived from an EMBL/GenBank/DDBJ whole genome shotgun (WGS) entry which is preliminary data.</text>
</comment>
<reference evidence="6" key="1">
    <citation type="journal article" date="2014" name="Front. Microbiol.">
        <title>High frequency of phylogenetically diverse reductive dehalogenase-homologous genes in deep subseafloor sedimentary metagenomes.</title>
        <authorList>
            <person name="Kawai M."/>
            <person name="Futagami T."/>
            <person name="Toyoda A."/>
            <person name="Takaki Y."/>
            <person name="Nishi S."/>
            <person name="Hori S."/>
            <person name="Arai W."/>
            <person name="Tsubouchi T."/>
            <person name="Morono Y."/>
            <person name="Uchiyama I."/>
            <person name="Ito T."/>
            <person name="Fujiyama A."/>
            <person name="Inagaki F."/>
            <person name="Takami H."/>
        </authorList>
    </citation>
    <scope>NUCLEOTIDE SEQUENCE</scope>
    <source>
        <strain evidence="6">Expedition CK06-06</strain>
    </source>
</reference>
<dbReference type="AlphaFoldDB" id="X0T4R3"/>
<keyword evidence="4" id="KW-0067">ATP-binding</keyword>
<evidence type="ECO:0000313" key="6">
    <source>
        <dbReference type="EMBL" id="GAF82346.1"/>
    </source>
</evidence>
<proteinExistence type="predicted"/>
<dbReference type="Pfam" id="PF01973">
    <property type="entry name" value="MptE-like"/>
    <property type="match status" value="1"/>
</dbReference>
<evidence type="ECO:0000256" key="4">
    <source>
        <dbReference type="ARBA" id="ARBA00022840"/>
    </source>
</evidence>
<evidence type="ECO:0000256" key="1">
    <source>
        <dbReference type="ARBA" id="ARBA00022679"/>
    </source>
</evidence>
<evidence type="ECO:0000259" key="5">
    <source>
        <dbReference type="Pfam" id="PF01973"/>
    </source>
</evidence>
<dbReference type="InterPro" id="IPR036759">
    <property type="entry name" value="TPK_catalytic_sf"/>
</dbReference>
<dbReference type="InterPro" id="IPR002826">
    <property type="entry name" value="MptE-like"/>
</dbReference>
<dbReference type="GO" id="GO:0003848">
    <property type="term" value="F:2-amino-4-hydroxy-6-hydroxymethyldihydropteridine diphosphokinase activity"/>
    <property type="evidence" value="ECO:0007669"/>
    <property type="project" value="InterPro"/>
</dbReference>
<dbReference type="SUPFAM" id="SSF63999">
    <property type="entry name" value="Thiamin pyrophosphokinase, catalytic domain"/>
    <property type="match status" value="1"/>
</dbReference>
<dbReference type="GO" id="GO:0009229">
    <property type="term" value="P:thiamine diphosphate biosynthetic process"/>
    <property type="evidence" value="ECO:0007669"/>
    <property type="project" value="InterPro"/>
</dbReference>
<dbReference type="GO" id="GO:0005524">
    <property type="term" value="F:ATP binding"/>
    <property type="evidence" value="ECO:0007669"/>
    <property type="project" value="UniProtKB-KW"/>
</dbReference>
<keyword evidence="1" id="KW-0808">Transferase</keyword>
<keyword evidence="3" id="KW-0418">Kinase</keyword>
<evidence type="ECO:0000256" key="2">
    <source>
        <dbReference type="ARBA" id="ARBA00022741"/>
    </source>
</evidence>
<protein>
    <recommendedName>
        <fullName evidence="5">6-hydroxymethylpterin diphosphokinase MptE-like domain-containing protein</fullName>
    </recommendedName>
</protein>
<dbReference type="InterPro" id="IPR027510">
    <property type="entry name" value="HMPDK_MptE"/>
</dbReference>
<name>X0T4R3_9ZZZZ</name>
<evidence type="ECO:0000256" key="3">
    <source>
        <dbReference type="ARBA" id="ARBA00022777"/>
    </source>
</evidence>
<gene>
    <name evidence="6" type="ORF">S01H1_11808</name>
</gene>
<organism evidence="6">
    <name type="scientific">marine sediment metagenome</name>
    <dbReference type="NCBI Taxonomy" id="412755"/>
    <lineage>
        <taxon>unclassified sequences</taxon>
        <taxon>metagenomes</taxon>
        <taxon>ecological metagenomes</taxon>
    </lineage>
</organism>
<sequence>MYGMIYMKNLLKTQIESHIEFKAWYRKIINDFNFDPQKDRIARDYLSHILEKKNSSYNLEEVLLSFQKNIQKKKHICVYGCGPSLDESVDFILSHLGKSFFNKCVNLAADGAARLLIERNLPINGIITDLDGITKQDFFKAKFVIVHAHGDNIDALENFKEVITNFPNLIGTSQSEPVHNLINPGGFTDGDRILALIMSFLLPHQYLYLIGMDFADIVGKHSKLNKKDDYLAGSIKLKKLRYALQIIEWLIPKIRIPLYLINTKPISEKFNYLTLEAFTERF</sequence>
<dbReference type="GO" id="GO:0004788">
    <property type="term" value="F:thiamine diphosphokinase activity"/>
    <property type="evidence" value="ECO:0007669"/>
    <property type="project" value="InterPro"/>
</dbReference>